<evidence type="ECO:0000313" key="1">
    <source>
        <dbReference type="EMBL" id="PVH91211.1"/>
    </source>
</evidence>
<dbReference type="STRING" id="97972.A0A2V1CZS5"/>
<reference evidence="1 2" key="1">
    <citation type="journal article" date="2018" name="Sci. Rep.">
        <title>Comparative genomics provides insights into the lifestyle and reveals functional heterogeneity of dark septate endophytic fungi.</title>
        <authorList>
            <person name="Knapp D.G."/>
            <person name="Nemeth J.B."/>
            <person name="Barry K."/>
            <person name="Hainaut M."/>
            <person name="Henrissat B."/>
            <person name="Johnson J."/>
            <person name="Kuo A."/>
            <person name="Lim J.H.P."/>
            <person name="Lipzen A."/>
            <person name="Nolan M."/>
            <person name="Ohm R.A."/>
            <person name="Tamas L."/>
            <person name="Grigoriev I.V."/>
            <person name="Spatafora J.W."/>
            <person name="Nagy L.G."/>
            <person name="Kovacs G.M."/>
        </authorList>
    </citation>
    <scope>NUCLEOTIDE SEQUENCE [LARGE SCALE GENOMIC DNA]</scope>
    <source>
        <strain evidence="1 2">DSE2036</strain>
    </source>
</reference>
<evidence type="ECO:0000313" key="2">
    <source>
        <dbReference type="Proteomes" id="UP000244855"/>
    </source>
</evidence>
<name>A0A2V1CZS5_9PLEO</name>
<dbReference type="EMBL" id="KZ805928">
    <property type="protein sequence ID" value="PVH91211.1"/>
    <property type="molecule type" value="Genomic_DNA"/>
</dbReference>
<accession>A0A2V1CZS5</accession>
<dbReference type="SUPFAM" id="SSF52540">
    <property type="entry name" value="P-loop containing nucleoside triphosphate hydrolases"/>
    <property type="match status" value="1"/>
</dbReference>
<evidence type="ECO:0008006" key="3">
    <source>
        <dbReference type="Google" id="ProtNLM"/>
    </source>
</evidence>
<gene>
    <name evidence="1" type="ORF">DM02DRAFT_577231</name>
</gene>
<keyword evidence="2" id="KW-1185">Reference proteome</keyword>
<organism evidence="1 2">
    <name type="scientific">Periconia macrospinosa</name>
    <dbReference type="NCBI Taxonomy" id="97972"/>
    <lineage>
        <taxon>Eukaryota</taxon>
        <taxon>Fungi</taxon>
        <taxon>Dikarya</taxon>
        <taxon>Ascomycota</taxon>
        <taxon>Pezizomycotina</taxon>
        <taxon>Dothideomycetes</taxon>
        <taxon>Pleosporomycetidae</taxon>
        <taxon>Pleosporales</taxon>
        <taxon>Massarineae</taxon>
        <taxon>Periconiaceae</taxon>
        <taxon>Periconia</taxon>
    </lineage>
</organism>
<proteinExistence type="predicted"/>
<dbReference type="InterPro" id="IPR027417">
    <property type="entry name" value="P-loop_NTPase"/>
</dbReference>
<dbReference type="Gene3D" id="3.40.50.300">
    <property type="entry name" value="P-loop containing nucleotide triphosphate hydrolases"/>
    <property type="match status" value="1"/>
</dbReference>
<sequence length="212" mass="23850">MPTPPRPEDPSLQPRSTGKLLILNGFPGTGKLTILRKVKECLPTASTRLLDNHLLIDPVEAVIPGRSDKHHDLRRQVRAPIFSQLRELAQEGHIILMTACLVENNDTDSNFLQEYFDIVRETGVILFWINAHCNLDILEQRVRSPERIQDTKAKLKDPSVIRDLVHAHRLIEPGKSASNLVKLIYEDLDANQSVECSADALMRMIGIPQSGE</sequence>
<dbReference type="OrthoDB" id="5426988at2759"/>
<dbReference type="Proteomes" id="UP000244855">
    <property type="component" value="Unassembled WGS sequence"/>
</dbReference>
<dbReference type="AlphaFoldDB" id="A0A2V1CZS5"/>
<protein>
    <recommendedName>
        <fullName evidence="3">P-loop containing nucleoside triphosphate hydrolase protein</fullName>
    </recommendedName>
</protein>